<dbReference type="EMBL" id="OZ060371">
    <property type="protein sequence ID" value="CAL4043133.1"/>
    <property type="molecule type" value="Genomic_DNA"/>
</dbReference>
<name>A0AAT9IH16_9GAMM</name>
<dbReference type="Gene3D" id="3.30.420.40">
    <property type="match status" value="2"/>
</dbReference>
<dbReference type="PANTHER" id="PTHR11735">
    <property type="entry name" value="TRNA N6-ADENOSINE THREONYLCARBAMOYLTRANSFERASE"/>
    <property type="match status" value="1"/>
</dbReference>
<gene>
    <name evidence="5" type="primary">tsaB</name>
    <name evidence="5" type="ORF">BUANCORI2928_256</name>
</gene>
<protein>
    <recommendedName>
        <fullName evidence="2">tRNA threonylcarbamoyladenosine biosynthesis protein TsaB</fullName>
    </recommendedName>
    <alternativeName>
        <fullName evidence="3">t(6)A37 threonylcarbamoyladenosine biosynthesis protein TsaB</fullName>
    </alternativeName>
</protein>
<comment type="similarity">
    <text evidence="1">Belongs to the KAE1 / TsaD family. TsaB subfamily.</text>
</comment>
<reference evidence="5" key="1">
    <citation type="submission" date="2024-06" db="EMBL/GenBank/DDBJ databases">
        <authorList>
            <person name="Manzano-Marin A."/>
            <person name="Manzano-Marin A."/>
            <person name="Alejandro Manzano Marin A."/>
        </authorList>
    </citation>
    <scope>NUCLEOTIDE SEQUENCE</scope>
    <source>
        <strain evidence="5">Ancorni-2928</strain>
    </source>
</reference>
<dbReference type="RefSeq" id="WP_367680807.1">
    <property type="nucleotide sequence ID" value="NZ_OZ060371.1"/>
</dbReference>
<dbReference type="NCBIfam" id="TIGR03725">
    <property type="entry name" value="T6A_YeaZ"/>
    <property type="match status" value="1"/>
</dbReference>
<dbReference type="Pfam" id="PF00814">
    <property type="entry name" value="TsaD"/>
    <property type="match status" value="1"/>
</dbReference>
<evidence type="ECO:0000256" key="2">
    <source>
        <dbReference type="ARBA" id="ARBA00019012"/>
    </source>
</evidence>
<dbReference type="AlphaFoldDB" id="A0AAT9IH16"/>
<evidence type="ECO:0000313" key="5">
    <source>
        <dbReference type="EMBL" id="CAL4043133.1"/>
    </source>
</evidence>
<dbReference type="InterPro" id="IPR043129">
    <property type="entry name" value="ATPase_NBD"/>
</dbReference>
<sequence length="222" mass="25311">MCLNILAIDMTFSCASIALLKNNSIYTSSLFNFRIKDINIYNCINSLLTSHGIQVQDLDYISFSKGPGNFTGLRISCNIAQGLSLGLNIPILSVSTFILMAEEVSKKKKFNKVIVAMKATKEKFYWGKYKKNKYGFWIGENTEVLLDRKTILKKVNMINSVYISVGSAWSEIPNTSRCIKNIKDITYPNIRYIFPTSLLYIQKNIIFPAHKIEPVYLNKYLS</sequence>
<dbReference type="InterPro" id="IPR000905">
    <property type="entry name" value="Gcp-like_dom"/>
</dbReference>
<dbReference type="PANTHER" id="PTHR11735:SF11">
    <property type="entry name" value="TRNA THREONYLCARBAMOYLADENOSINE BIOSYNTHESIS PROTEIN TSAB"/>
    <property type="match status" value="1"/>
</dbReference>
<proteinExistence type="inferred from homology"/>
<evidence type="ECO:0000256" key="1">
    <source>
        <dbReference type="ARBA" id="ARBA00010493"/>
    </source>
</evidence>
<evidence type="ECO:0000259" key="4">
    <source>
        <dbReference type="Pfam" id="PF00814"/>
    </source>
</evidence>
<accession>A0AAT9IH16</accession>
<dbReference type="CDD" id="cd24032">
    <property type="entry name" value="ASKHA_NBD_TsaB"/>
    <property type="match status" value="1"/>
</dbReference>
<dbReference type="GO" id="GO:0005829">
    <property type="term" value="C:cytosol"/>
    <property type="evidence" value="ECO:0007669"/>
    <property type="project" value="TreeGrafter"/>
</dbReference>
<feature type="domain" description="Gcp-like" evidence="4">
    <location>
        <begin position="39"/>
        <end position="131"/>
    </location>
</feature>
<dbReference type="GO" id="GO:0002949">
    <property type="term" value="P:tRNA threonylcarbamoyladenosine modification"/>
    <property type="evidence" value="ECO:0007669"/>
    <property type="project" value="InterPro"/>
</dbReference>
<dbReference type="InterPro" id="IPR022496">
    <property type="entry name" value="T6A_TsaB"/>
</dbReference>
<organism evidence="5">
    <name type="scientific">Buchnera aphidicola</name>
    <name type="common">Anoecia corni</name>
    <dbReference type="NCBI Taxonomy" id="2994477"/>
    <lineage>
        <taxon>Bacteria</taxon>
        <taxon>Pseudomonadati</taxon>
        <taxon>Pseudomonadota</taxon>
        <taxon>Gammaproteobacteria</taxon>
        <taxon>Enterobacterales</taxon>
        <taxon>Erwiniaceae</taxon>
        <taxon>Buchnera</taxon>
    </lineage>
</organism>
<evidence type="ECO:0000256" key="3">
    <source>
        <dbReference type="ARBA" id="ARBA00032446"/>
    </source>
</evidence>
<dbReference type="SUPFAM" id="SSF53067">
    <property type="entry name" value="Actin-like ATPase domain"/>
    <property type="match status" value="2"/>
</dbReference>